<evidence type="ECO:0008006" key="4">
    <source>
        <dbReference type="Google" id="ProtNLM"/>
    </source>
</evidence>
<reference evidence="2 3" key="1">
    <citation type="submission" date="2024-01" db="EMBL/GenBank/DDBJ databases">
        <title>A telomere-to-telomere, gap-free genome of sweet tea (Lithocarpus litseifolius).</title>
        <authorList>
            <person name="Zhou J."/>
        </authorList>
    </citation>
    <scope>NUCLEOTIDE SEQUENCE [LARGE SCALE GENOMIC DNA]</scope>
    <source>
        <strain evidence="2">Zhou-2022a</strain>
        <tissue evidence="2">Leaf</tissue>
    </source>
</reference>
<keyword evidence="3" id="KW-1185">Reference proteome</keyword>
<evidence type="ECO:0000313" key="2">
    <source>
        <dbReference type="EMBL" id="KAL0004184.1"/>
    </source>
</evidence>
<keyword evidence="1" id="KW-0472">Membrane</keyword>
<keyword evidence="1" id="KW-1133">Transmembrane helix</keyword>
<feature type="transmembrane region" description="Helical" evidence="1">
    <location>
        <begin position="98"/>
        <end position="121"/>
    </location>
</feature>
<accession>A0AAW2D1M0</accession>
<evidence type="ECO:0000256" key="1">
    <source>
        <dbReference type="SAM" id="Phobius"/>
    </source>
</evidence>
<evidence type="ECO:0000313" key="3">
    <source>
        <dbReference type="Proteomes" id="UP001459277"/>
    </source>
</evidence>
<dbReference type="Proteomes" id="UP001459277">
    <property type="component" value="Unassembled WGS sequence"/>
</dbReference>
<protein>
    <recommendedName>
        <fullName evidence="4">Transmembrane protein</fullName>
    </recommendedName>
</protein>
<proteinExistence type="predicted"/>
<name>A0AAW2D1M0_9ROSI</name>
<comment type="caution">
    <text evidence="2">The sequence shown here is derived from an EMBL/GenBank/DDBJ whole genome shotgun (WGS) entry which is preliminary data.</text>
</comment>
<keyword evidence="1" id="KW-0812">Transmembrane</keyword>
<organism evidence="2 3">
    <name type="scientific">Lithocarpus litseifolius</name>
    <dbReference type="NCBI Taxonomy" id="425828"/>
    <lineage>
        <taxon>Eukaryota</taxon>
        <taxon>Viridiplantae</taxon>
        <taxon>Streptophyta</taxon>
        <taxon>Embryophyta</taxon>
        <taxon>Tracheophyta</taxon>
        <taxon>Spermatophyta</taxon>
        <taxon>Magnoliopsida</taxon>
        <taxon>eudicotyledons</taxon>
        <taxon>Gunneridae</taxon>
        <taxon>Pentapetalae</taxon>
        <taxon>rosids</taxon>
        <taxon>fabids</taxon>
        <taxon>Fagales</taxon>
        <taxon>Fagaceae</taxon>
        <taxon>Lithocarpus</taxon>
    </lineage>
</organism>
<dbReference type="EMBL" id="JAZDWU010000004">
    <property type="protein sequence ID" value="KAL0004184.1"/>
    <property type="molecule type" value="Genomic_DNA"/>
</dbReference>
<gene>
    <name evidence="2" type="ORF">SO802_011745</name>
</gene>
<feature type="transmembrane region" description="Helical" evidence="1">
    <location>
        <begin position="6"/>
        <end position="29"/>
    </location>
</feature>
<sequence length="143" mass="15625">MDRGGGGSWIMAKICSDLMDVVGLIWWIVAEIRFDFFSGISSGGEIWSDFGFCGVVFESLVVDAVVFLGFVVNLWVSVGHRFWVLGMLLFSGFCGESLWVSVGFSASASVVVVVVFFFFFFSGGGWDGYGFAGLRWTSVNLFG</sequence>
<feature type="transmembrane region" description="Helical" evidence="1">
    <location>
        <begin position="50"/>
        <end position="78"/>
    </location>
</feature>
<dbReference type="AlphaFoldDB" id="A0AAW2D1M0"/>